<dbReference type="Pfam" id="PF00156">
    <property type="entry name" value="Pribosyltran"/>
    <property type="match status" value="1"/>
</dbReference>
<protein>
    <recommendedName>
        <fullName evidence="9">Phosphoribosyltransferase domain-containing protein</fullName>
    </recommendedName>
</protein>
<evidence type="ECO:0000259" key="9">
    <source>
        <dbReference type="Pfam" id="PF00156"/>
    </source>
</evidence>
<keyword evidence="7" id="KW-0660">Purine salvage</keyword>
<dbReference type="GO" id="GO:0003999">
    <property type="term" value="F:adenine phosphoribosyltransferase activity"/>
    <property type="evidence" value="ECO:0007669"/>
    <property type="project" value="TreeGrafter"/>
</dbReference>
<reference evidence="10 11" key="1">
    <citation type="submission" date="2013-09" db="EMBL/GenBank/DDBJ databases">
        <title>Genome sequencing of Phaeobacter antarcticus sp. nov. SM1211.</title>
        <authorList>
            <person name="Zhang X.-Y."/>
            <person name="Liu C."/>
            <person name="Chen X.-L."/>
            <person name="Xie B.-B."/>
            <person name="Qin Q.-L."/>
            <person name="Rong J.-C."/>
            <person name="Zhang Y.-Z."/>
        </authorList>
    </citation>
    <scope>NUCLEOTIDE SEQUENCE [LARGE SCALE GENOMIC DNA]</scope>
    <source>
        <strain evidence="10 11">SM1211</strain>
    </source>
</reference>
<dbReference type="InterPro" id="IPR000836">
    <property type="entry name" value="PRTase_dom"/>
</dbReference>
<comment type="similarity">
    <text evidence="2">Belongs to the purine/pyrimidine phosphoribosyltransferase family.</text>
</comment>
<dbReference type="AlphaFoldDB" id="A0A2G8R967"/>
<evidence type="ECO:0000256" key="1">
    <source>
        <dbReference type="ARBA" id="ARBA00004496"/>
    </source>
</evidence>
<comment type="subunit">
    <text evidence="3">Homodimer.</text>
</comment>
<comment type="subcellular location">
    <subcellularLocation>
        <location evidence="1">Cytoplasm</location>
    </subcellularLocation>
</comment>
<organism evidence="10 11">
    <name type="scientific">Puniceibacterium antarcticum</name>
    <dbReference type="NCBI Taxonomy" id="1206336"/>
    <lineage>
        <taxon>Bacteria</taxon>
        <taxon>Pseudomonadati</taxon>
        <taxon>Pseudomonadota</taxon>
        <taxon>Alphaproteobacteria</taxon>
        <taxon>Rhodobacterales</taxon>
        <taxon>Paracoccaceae</taxon>
        <taxon>Puniceibacterium</taxon>
    </lineage>
</organism>
<evidence type="ECO:0000256" key="6">
    <source>
        <dbReference type="ARBA" id="ARBA00022679"/>
    </source>
</evidence>
<keyword evidence="6" id="KW-0808">Transferase</keyword>
<evidence type="ECO:0000313" key="11">
    <source>
        <dbReference type="Proteomes" id="UP000231259"/>
    </source>
</evidence>
<evidence type="ECO:0000256" key="2">
    <source>
        <dbReference type="ARBA" id="ARBA00008391"/>
    </source>
</evidence>
<comment type="pathway">
    <text evidence="8">Purine metabolism.</text>
</comment>
<dbReference type="Proteomes" id="UP000231259">
    <property type="component" value="Unassembled WGS sequence"/>
</dbReference>
<proteinExistence type="inferred from homology"/>
<dbReference type="EMBL" id="AWWI01000141">
    <property type="protein sequence ID" value="PIL18087.1"/>
    <property type="molecule type" value="Genomic_DNA"/>
</dbReference>
<dbReference type="GO" id="GO:0005737">
    <property type="term" value="C:cytoplasm"/>
    <property type="evidence" value="ECO:0007669"/>
    <property type="project" value="UniProtKB-SubCell"/>
</dbReference>
<dbReference type="SUPFAM" id="SSF53271">
    <property type="entry name" value="PRTase-like"/>
    <property type="match status" value="1"/>
</dbReference>
<dbReference type="InterPro" id="IPR029057">
    <property type="entry name" value="PRTase-like"/>
</dbReference>
<evidence type="ECO:0000256" key="7">
    <source>
        <dbReference type="ARBA" id="ARBA00022726"/>
    </source>
</evidence>
<evidence type="ECO:0000256" key="4">
    <source>
        <dbReference type="ARBA" id="ARBA00022490"/>
    </source>
</evidence>
<dbReference type="Gene3D" id="3.40.50.2020">
    <property type="match status" value="1"/>
</dbReference>
<gene>
    <name evidence="10" type="ORF">P775_21945</name>
</gene>
<evidence type="ECO:0000256" key="5">
    <source>
        <dbReference type="ARBA" id="ARBA00022676"/>
    </source>
</evidence>
<dbReference type="GO" id="GO:0006166">
    <property type="term" value="P:purine ribonucleoside salvage"/>
    <property type="evidence" value="ECO:0007669"/>
    <property type="project" value="UniProtKB-KW"/>
</dbReference>
<comment type="caution">
    <text evidence="10">The sequence shown here is derived from an EMBL/GenBank/DDBJ whole genome shotgun (WGS) entry which is preliminary data.</text>
</comment>
<accession>A0A2G8R967</accession>
<name>A0A2G8R967_9RHOB</name>
<dbReference type="PANTHER" id="PTHR11776:SF7">
    <property type="entry name" value="PHOSPHORIBOSYLTRANSFERASE DOMAIN-CONTAINING PROTEIN"/>
    <property type="match status" value="1"/>
</dbReference>
<keyword evidence="11" id="KW-1185">Reference proteome</keyword>
<evidence type="ECO:0000256" key="3">
    <source>
        <dbReference type="ARBA" id="ARBA00011738"/>
    </source>
</evidence>
<keyword evidence="4" id="KW-0963">Cytoplasm</keyword>
<sequence>MEYGAAVVDLHCDATQLREKVLIFDDLMATGGTAKAAILLVERLGGQIIGCAFIVNLPELGDRNLLEFLGIDVHALCAFNGL</sequence>
<evidence type="ECO:0000313" key="10">
    <source>
        <dbReference type="EMBL" id="PIL18087.1"/>
    </source>
</evidence>
<dbReference type="CDD" id="cd06223">
    <property type="entry name" value="PRTases_typeI"/>
    <property type="match status" value="1"/>
</dbReference>
<keyword evidence="5" id="KW-0328">Glycosyltransferase</keyword>
<feature type="domain" description="Phosphoribosyltransferase" evidence="9">
    <location>
        <begin position="19"/>
        <end position="58"/>
    </location>
</feature>
<evidence type="ECO:0000256" key="8">
    <source>
        <dbReference type="ARBA" id="ARBA00025704"/>
    </source>
</evidence>
<dbReference type="InterPro" id="IPR050120">
    <property type="entry name" value="Adenine_PRTase"/>
</dbReference>
<dbReference type="PANTHER" id="PTHR11776">
    <property type="entry name" value="ADENINE PHOSPHORIBOSYLTRANSFERASE"/>
    <property type="match status" value="1"/>
</dbReference>